<evidence type="ECO:0000256" key="4">
    <source>
        <dbReference type="ARBA" id="ARBA00023004"/>
    </source>
</evidence>
<dbReference type="InterPro" id="IPR051208">
    <property type="entry name" value="Class-I_Fumarase/Tartrate_DH"/>
</dbReference>
<keyword evidence="6" id="KW-0456">Lyase</keyword>
<organism evidence="8">
    <name type="scientific">marine sediment metagenome</name>
    <dbReference type="NCBI Taxonomy" id="412755"/>
    <lineage>
        <taxon>unclassified sequences</taxon>
        <taxon>metagenomes</taxon>
        <taxon>ecological metagenomes</taxon>
    </lineage>
</organism>
<keyword evidence="3" id="KW-0479">Metal-binding</keyword>
<protein>
    <recommendedName>
        <fullName evidence="7">Fe-S hydro-lyase tartrate dehydratase alpha-type catalytic domain-containing protein</fullName>
    </recommendedName>
</protein>
<name>X1PGF2_9ZZZZ</name>
<evidence type="ECO:0000256" key="5">
    <source>
        <dbReference type="ARBA" id="ARBA00023014"/>
    </source>
</evidence>
<sequence>MLPSLSAFDCMLAETKFRAAIVEMLRRAEITLPEDVVHVLRRSRARERNRIARLQLDCMLRNLELAKNLRAPICQDTGTLTFFIQLGSGLKLDFDLKKSLSKAVAQATREVPLRANIVDPLTRKNTGTNLGMGQPFVHLELAPGKKLSIDLLVKGAGAENWSRLFMLRPTDEKNAIKRA</sequence>
<feature type="domain" description="Fe-S hydro-lyase tartrate dehydratase alpha-type catalytic" evidence="7">
    <location>
        <begin position="20"/>
        <end position="178"/>
    </location>
</feature>
<accession>X1PGF2</accession>
<dbReference type="GO" id="GO:0016829">
    <property type="term" value="F:lyase activity"/>
    <property type="evidence" value="ECO:0007669"/>
    <property type="project" value="UniProtKB-KW"/>
</dbReference>
<keyword evidence="5" id="KW-0411">Iron-sulfur</keyword>
<evidence type="ECO:0000313" key="8">
    <source>
        <dbReference type="EMBL" id="GAI29954.1"/>
    </source>
</evidence>
<evidence type="ECO:0000256" key="3">
    <source>
        <dbReference type="ARBA" id="ARBA00022723"/>
    </source>
</evidence>
<comment type="similarity">
    <text evidence="1">Belongs to the class-I fumarase family.</text>
</comment>
<gene>
    <name evidence="8" type="ORF">S06H3_32525</name>
</gene>
<dbReference type="PANTHER" id="PTHR30389:SF17">
    <property type="entry name" value="L(+)-TARTRATE DEHYDRATASE SUBUNIT ALPHA-RELATED"/>
    <property type="match status" value="1"/>
</dbReference>
<evidence type="ECO:0000256" key="1">
    <source>
        <dbReference type="ARBA" id="ARBA00008876"/>
    </source>
</evidence>
<dbReference type="AlphaFoldDB" id="X1PGF2"/>
<comment type="caution">
    <text evidence="8">The sequence shown here is derived from an EMBL/GenBank/DDBJ whole genome shotgun (WGS) entry which is preliminary data.</text>
</comment>
<dbReference type="NCBIfam" id="TIGR00722">
    <property type="entry name" value="ttdA_fumA_fumB"/>
    <property type="match status" value="1"/>
</dbReference>
<evidence type="ECO:0000256" key="6">
    <source>
        <dbReference type="ARBA" id="ARBA00023239"/>
    </source>
</evidence>
<evidence type="ECO:0000259" key="7">
    <source>
        <dbReference type="Pfam" id="PF05681"/>
    </source>
</evidence>
<reference evidence="8" key="1">
    <citation type="journal article" date="2014" name="Front. Microbiol.">
        <title>High frequency of phylogenetically diverse reductive dehalogenase-homologous genes in deep subseafloor sedimentary metagenomes.</title>
        <authorList>
            <person name="Kawai M."/>
            <person name="Futagami T."/>
            <person name="Toyoda A."/>
            <person name="Takaki Y."/>
            <person name="Nishi S."/>
            <person name="Hori S."/>
            <person name="Arai W."/>
            <person name="Tsubouchi T."/>
            <person name="Morono Y."/>
            <person name="Uchiyama I."/>
            <person name="Ito T."/>
            <person name="Fujiyama A."/>
            <person name="Inagaki F."/>
            <person name="Takami H."/>
        </authorList>
    </citation>
    <scope>NUCLEOTIDE SEQUENCE</scope>
    <source>
        <strain evidence="8">Expedition CK06-06</strain>
    </source>
</reference>
<dbReference type="GO" id="GO:0046872">
    <property type="term" value="F:metal ion binding"/>
    <property type="evidence" value="ECO:0007669"/>
    <property type="project" value="UniProtKB-KW"/>
</dbReference>
<dbReference type="PANTHER" id="PTHR30389">
    <property type="entry name" value="FUMARATE HYDRATASE-RELATED"/>
    <property type="match status" value="1"/>
</dbReference>
<keyword evidence="4" id="KW-0408">Iron</keyword>
<dbReference type="Pfam" id="PF05681">
    <property type="entry name" value="Fumerase"/>
    <property type="match status" value="1"/>
</dbReference>
<keyword evidence="2" id="KW-0004">4Fe-4S</keyword>
<dbReference type="EMBL" id="BARV01019347">
    <property type="protein sequence ID" value="GAI29954.1"/>
    <property type="molecule type" value="Genomic_DNA"/>
</dbReference>
<dbReference type="InterPro" id="IPR004646">
    <property type="entry name" value="Fe-S_hydro-lyase_TtdA-typ_cat"/>
</dbReference>
<evidence type="ECO:0000256" key="2">
    <source>
        <dbReference type="ARBA" id="ARBA00022485"/>
    </source>
</evidence>
<proteinExistence type="inferred from homology"/>
<dbReference type="GO" id="GO:0051539">
    <property type="term" value="F:4 iron, 4 sulfur cluster binding"/>
    <property type="evidence" value="ECO:0007669"/>
    <property type="project" value="UniProtKB-KW"/>
</dbReference>
<feature type="non-terminal residue" evidence="8">
    <location>
        <position position="179"/>
    </location>
</feature>